<protein>
    <recommendedName>
        <fullName evidence="4">Integral membrane protein</fullName>
    </recommendedName>
</protein>
<gene>
    <name evidence="2" type="ORF">GCM10010421_01310</name>
</gene>
<proteinExistence type="predicted"/>
<keyword evidence="1" id="KW-0472">Membrane</keyword>
<keyword evidence="3" id="KW-1185">Reference proteome</keyword>
<comment type="caution">
    <text evidence="2">The sequence shown here is derived from an EMBL/GenBank/DDBJ whole genome shotgun (WGS) entry which is preliminary data.</text>
</comment>
<accession>A0ABN3J1I0</accession>
<evidence type="ECO:0008006" key="4">
    <source>
        <dbReference type="Google" id="ProtNLM"/>
    </source>
</evidence>
<keyword evidence="1" id="KW-1133">Transmembrane helix</keyword>
<evidence type="ECO:0000256" key="1">
    <source>
        <dbReference type="SAM" id="Phobius"/>
    </source>
</evidence>
<evidence type="ECO:0000313" key="3">
    <source>
        <dbReference type="Proteomes" id="UP001500460"/>
    </source>
</evidence>
<name>A0ABN3J1I0_9ACTN</name>
<reference evidence="2 3" key="1">
    <citation type="journal article" date="2019" name="Int. J. Syst. Evol. Microbiol.">
        <title>The Global Catalogue of Microorganisms (GCM) 10K type strain sequencing project: providing services to taxonomists for standard genome sequencing and annotation.</title>
        <authorList>
            <consortium name="The Broad Institute Genomics Platform"/>
            <consortium name="The Broad Institute Genome Sequencing Center for Infectious Disease"/>
            <person name="Wu L."/>
            <person name="Ma J."/>
        </authorList>
    </citation>
    <scope>NUCLEOTIDE SEQUENCE [LARGE SCALE GENOMIC DNA]</scope>
    <source>
        <strain evidence="2 3">JCM 6922</strain>
    </source>
</reference>
<feature type="transmembrane region" description="Helical" evidence="1">
    <location>
        <begin position="85"/>
        <end position="107"/>
    </location>
</feature>
<dbReference type="EMBL" id="BAAATK010000001">
    <property type="protein sequence ID" value="GAA2420003.1"/>
    <property type="molecule type" value="Genomic_DNA"/>
</dbReference>
<organism evidence="2 3">
    <name type="scientific">Streptomyces glaucus</name>
    <dbReference type="NCBI Taxonomy" id="284029"/>
    <lineage>
        <taxon>Bacteria</taxon>
        <taxon>Bacillati</taxon>
        <taxon>Actinomycetota</taxon>
        <taxon>Actinomycetes</taxon>
        <taxon>Kitasatosporales</taxon>
        <taxon>Streptomycetaceae</taxon>
        <taxon>Streptomyces</taxon>
    </lineage>
</organism>
<sequence>MKVVLSGVSRLAPSWAGPFAECTLAAAVISHFPLKDGLLMTESGRALPMVRSRAARFAERLLCWSLAAGMVTAAVDAVFEPPARWWHTAWPLPWWLTGASVLAWVVLRAREKAARSSPADEVEEVPGDWGRAA</sequence>
<evidence type="ECO:0000313" key="2">
    <source>
        <dbReference type="EMBL" id="GAA2420003.1"/>
    </source>
</evidence>
<feature type="transmembrane region" description="Helical" evidence="1">
    <location>
        <begin position="61"/>
        <end position="79"/>
    </location>
</feature>
<dbReference type="Proteomes" id="UP001500460">
    <property type="component" value="Unassembled WGS sequence"/>
</dbReference>
<keyword evidence="1" id="KW-0812">Transmembrane</keyword>